<evidence type="ECO:0000313" key="3">
    <source>
        <dbReference type="Proteomes" id="UP000829999"/>
    </source>
</evidence>
<proteinExistence type="predicted"/>
<dbReference type="Proteomes" id="UP000829999">
    <property type="component" value="Chromosome 19"/>
</dbReference>
<name>A0A9R0E0J7_SPOFR</name>
<dbReference type="RefSeq" id="XP_050556734.1">
    <property type="nucleotide sequence ID" value="XM_050700777.1"/>
</dbReference>
<dbReference type="OrthoDB" id="7416335at2759"/>
<keyword evidence="2" id="KW-0732">Signal</keyword>
<dbReference type="GeneID" id="126911827"/>
<feature type="compositionally biased region" description="Basic and acidic residues" evidence="1">
    <location>
        <begin position="52"/>
        <end position="65"/>
    </location>
</feature>
<feature type="chain" id="PRO_5040262067" evidence="2">
    <location>
        <begin position="19"/>
        <end position="277"/>
    </location>
</feature>
<feature type="signal peptide" evidence="2">
    <location>
        <begin position="1"/>
        <end position="18"/>
    </location>
</feature>
<evidence type="ECO:0000313" key="4">
    <source>
        <dbReference type="RefSeq" id="XP_050556734.1"/>
    </source>
</evidence>
<dbReference type="AlphaFoldDB" id="A0A9R0E0J7"/>
<feature type="compositionally biased region" description="Basic and acidic residues" evidence="1">
    <location>
        <begin position="115"/>
        <end position="135"/>
    </location>
</feature>
<feature type="region of interest" description="Disordered" evidence="1">
    <location>
        <begin position="44"/>
        <end position="79"/>
    </location>
</feature>
<reference evidence="4" key="1">
    <citation type="submission" date="2025-08" db="UniProtKB">
        <authorList>
            <consortium name="RefSeq"/>
        </authorList>
    </citation>
    <scope>IDENTIFICATION</scope>
    <source>
        <tissue evidence="4">Whole larval tissue</tissue>
    </source>
</reference>
<keyword evidence="3" id="KW-1185">Reference proteome</keyword>
<sequence length="277" mass="31505">MRFLTILVLFSFIYIVSCKTHVKALTESMGQEVIEISNPVKELPMGLDEEPLSEKEDIKKPKESPSLKGKYKKMSTVSGKENMKDVDKIDGLNPESEEDRIEKELAEIYKDTADYKSESGEEEVAKEASVDHHTLEPTVQEYKAKYDESAEDNDEIIKNTDAPIARQRNSFKIHPDSTRKADVERFRTSVEDINCDVNKQLLHQENEKPFTVQRDEVGRGLRSRRAAVAEVPSESGSISAKQPLCEPEPEKKSNAFYTTATQLPLFTAFFCTIFKYI</sequence>
<feature type="region of interest" description="Disordered" evidence="1">
    <location>
        <begin position="115"/>
        <end position="138"/>
    </location>
</feature>
<accession>A0A9R0E0J7</accession>
<evidence type="ECO:0000256" key="1">
    <source>
        <dbReference type="SAM" id="MobiDB-lite"/>
    </source>
</evidence>
<feature type="region of interest" description="Disordered" evidence="1">
    <location>
        <begin position="228"/>
        <end position="250"/>
    </location>
</feature>
<organism evidence="3 4">
    <name type="scientific">Spodoptera frugiperda</name>
    <name type="common">Fall armyworm</name>
    <dbReference type="NCBI Taxonomy" id="7108"/>
    <lineage>
        <taxon>Eukaryota</taxon>
        <taxon>Metazoa</taxon>
        <taxon>Ecdysozoa</taxon>
        <taxon>Arthropoda</taxon>
        <taxon>Hexapoda</taxon>
        <taxon>Insecta</taxon>
        <taxon>Pterygota</taxon>
        <taxon>Neoptera</taxon>
        <taxon>Endopterygota</taxon>
        <taxon>Lepidoptera</taxon>
        <taxon>Glossata</taxon>
        <taxon>Ditrysia</taxon>
        <taxon>Noctuoidea</taxon>
        <taxon>Noctuidae</taxon>
        <taxon>Amphipyrinae</taxon>
        <taxon>Spodoptera</taxon>
    </lineage>
</organism>
<protein>
    <submittedName>
        <fullName evidence="4">Uncharacterized protein LOC126911827 isoform X1</fullName>
    </submittedName>
</protein>
<evidence type="ECO:0000256" key="2">
    <source>
        <dbReference type="SAM" id="SignalP"/>
    </source>
</evidence>
<gene>
    <name evidence="4" type="primary">LOC126911827</name>
</gene>